<keyword evidence="2 5" id="KW-0812">Transmembrane</keyword>
<evidence type="ECO:0000256" key="1">
    <source>
        <dbReference type="ARBA" id="ARBA00022475"/>
    </source>
</evidence>
<evidence type="ECO:0000256" key="2">
    <source>
        <dbReference type="ARBA" id="ARBA00022692"/>
    </source>
</evidence>
<organism evidence="6 7">
    <name type="scientific">Jeotgalibacillus proteolyticus</name>
    <dbReference type="NCBI Taxonomy" id="2082395"/>
    <lineage>
        <taxon>Bacteria</taxon>
        <taxon>Bacillati</taxon>
        <taxon>Bacillota</taxon>
        <taxon>Bacilli</taxon>
        <taxon>Bacillales</taxon>
        <taxon>Caryophanaceae</taxon>
        <taxon>Jeotgalibacillus</taxon>
    </lineage>
</organism>
<evidence type="ECO:0000256" key="4">
    <source>
        <dbReference type="ARBA" id="ARBA00023136"/>
    </source>
</evidence>
<dbReference type="PANTHER" id="PTHR35529">
    <property type="entry name" value="MANGANESE EFFLUX PUMP MNTP-RELATED"/>
    <property type="match status" value="1"/>
</dbReference>
<gene>
    <name evidence="6" type="primary">ytaF</name>
    <name evidence="6" type="ORF">C4B60_07710</name>
</gene>
<reference evidence="6 7" key="1">
    <citation type="submission" date="2018-02" db="EMBL/GenBank/DDBJ databases">
        <title>Jeotgalibacillus proteolyticum sp. nov. a protease producing bacterium isolated from ocean sediments of Laizhou Bay.</title>
        <authorList>
            <person name="Li Y."/>
        </authorList>
    </citation>
    <scope>NUCLEOTIDE SEQUENCE [LARGE SCALE GENOMIC DNA]</scope>
    <source>
        <strain evidence="6 7">22-7</strain>
    </source>
</reference>
<dbReference type="PANTHER" id="PTHR35529:SF2">
    <property type="entry name" value="SPORULATION PROTEIN YTAF-RELATED"/>
    <property type="match status" value="1"/>
</dbReference>
<evidence type="ECO:0000256" key="5">
    <source>
        <dbReference type="SAM" id="Phobius"/>
    </source>
</evidence>
<keyword evidence="1" id="KW-1003">Cell membrane</keyword>
<feature type="transmembrane region" description="Helical" evidence="5">
    <location>
        <begin position="143"/>
        <end position="161"/>
    </location>
</feature>
<keyword evidence="4 5" id="KW-0472">Membrane</keyword>
<keyword evidence="3 5" id="KW-1133">Transmembrane helix</keyword>
<name>A0A2S5GCB5_9BACL</name>
<dbReference type="AlphaFoldDB" id="A0A2S5GCB5"/>
<dbReference type="EMBL" id="PREZ01000003">
    <property type="protein sequence ID" value="PPA70677.1"/>
    <property type="molecule type" value="Genomic_DNA"/>
</dbReference>
<comment type="caution">
    <text evidence="6">The sequence shown here is derived from an EMBL/GenBank/DDBJ whole genome shotgun (WGS) entry which is preliminary data.</text>
</comment>
<sequence>MLVSAWKLLLILAVSMDSFGVGVSYGLRRITIPLAGLCTIMCCSGIMVILSMSAGLLLTSYISVEIIEIFGGLILISIGFISLNAARSQGKKQKVKEELPRRTIEEEASGGLLKKVKLVIRVLKSSQEADVDRNKKISFHEGILLGIVLGLDAFGAGLGAALLGYSLVITSCLIAFLSAAFVFTGMKTGFYLTKWKWAQKMSFIPPCLLIGIGLFYMF</sequence>
<evidence type="ECO:0000256" key="3">
    <source>
        <dbReference type="ARBA" id="ARBA00022989"/>
    </source>
</evidence>
<dbReference type="OrthoDB" id="1679205at2"/>
<feature type="transmembrane region" description="Helical" evidence="5">
    <location>
        <begin position="167"/>
        <end position="185"/>
    </location>
</feature>
<accession>A0A2S5GCB5</accession>
<feature type="transmembrane region" description="Helical" evidence="5">
    <location>
        <begin position="66"/>
        <end position="86"/>
    </location>
</feature>
<dbReference type="Proteomes" id="UP000239047">
    <property type="component" value="Unassembled WGS sequence"/>
</dbReference>
<keyword evidence="7" id="KW-1185">Reference proteome</keyword>
<proteinExistence type="predicted"/>
<dbReference type="InterPro" id="IPR014205">
    <property type="entry name" value="Spore_YtaF"/>
</dbReference>
<dbReference type="Pfam" id="PF02659">
    <property type="entry name" value="Mntp"/>
    <property type="match status" value="2"/>
</dbReference>
<dbReference type="InterPro" id="IPR003810">
    <property type="entry name" value="Mntp/YtaF"/>
</dbReference>
<dbReference type="RefSeq" id="WP_104057427.1">
    <property type="nucleotide sequence ID" value="NZ_PREZ01000003.1"/>
</dbReference>
<protein>
    <submittedName>
        <fullName evidence="6">Sporulation membrane protein YtaF</fullName>
    </submittedName>
</protein>
<feature type="transmembrane region" description="Helical" evidence="5">
    <location>
        <begin position="34"/>
        <end position="54"/>
    </location>
</feature>
<evidence type="ECO:0000313" key="7">
    <source>
        <dbReference type="Proteomes" id="UP000239047"/>
    </source>
</evidence>
<dbReference type="NCBIfam" id="TIGR02840">
    <property type="entry name" value="spore_YtaF"/>
    <property type="match status" value="1"/>
</dbReference>
<feature type="transmembrane region" description="Helical" evidence="5">
    <location>
        <begin position="6"/>
        <end position="27"/>
    </location>
</feature>
<evidence type="ECO:0000313" key="6">
    <source>
        <dbReference type="EMBL" id="PPA70677.1"/>
    </source>
</evidence>